<dbReference type="GO" id="GO:0072527">
    <property type="term" value="P:pyrimidine-containing compound metabolic process"/>
    <property type="evidence" value="ECO:0007669"/>
    <property type="project" value="UniProtKB-ARBA"/>
</dbReference>
<dbReference type="GO" id="GO:0005829">
    <property type="term" value="C:cytosol"/>
    <property type="evidence" value="ECO:0007669"/>
    <property type="project" value="TreeGrafter"/>
</dbReference>
<dbReference type="InterPro" id="IPR002125">
    <property type="entry name" value="CMP_dCMP_dom"/>
</dbReference>
<reference evidence="17 18" key="1">
    <citation type="submission" date="2019-03" db="EMBL/GenBank/DDBJ databases">
        <title>Genomic Encyclopedia of Type Strains, Phase IV (KMG-IV): sequencing the most valuable type-strain genomes for metagenomic binning, comparative biology and taxonomic classification.</title>
        <authorList>
            <person name="Goeker M."/>
        </authorList>
    </citation>
    <scope>NUCLEOTIDE SEQUENCE [LARGE SCALE GENOMIC DNA]</scope>
    <source>
        <strain evidence="17 18">DSM 29487</strain>
    </source>
</reference>
<comment type="catalytic activity">
    <reaction evidence="11 15">
        <text>cytidine + H2O + H(+) = uridine + NH4(+)</text>
        <dbReference type="Rhea" id="RHEA:16069"/>
        <dbReference type="ChEBI" id="CHEBI:15377"/>
        <dbReference type="ChEBI" id="CHEBI:15378"/>
        <dbReference type="ChEBI" id="CHEBI:16704"/>
        <dbReference type="ChEBI" id="CHEBI:17562"/>
        <dbReference type="ChEBI" id="CHEBI:28938"/>
        <dbReference type="EC" id="3.5.4.5"/>
    </reaction>
</comment>
<dbReference type="EMBL" id="SMCQ01000011">
    <property type="protein sequence ID" value="TCV98609.1"/>
    <property type="molecule type" value="Genomic_DNA"/>
</dbReference>
<evidence type="ECO:0000256" key="8">
    <source>
        <dbReference type="ARBA" id="ARBA00022833"/>
    </source>
</evidence>
<organism evidence="17 18">
    <name type="scientific">Longibaculum muris</name>
    <dbReference type="NCBI Taxonomy" id="1796628"/>
    <lineage>
        <taxon>Bacteria</taxon>
        <taxon>Bacillati</taxon>
        <taxon>Bacillota</taxon>
        <taxon>Erysipelotrichia</taxon>
        <taxon>Erysipelotrichales</taxon>
        <taxon>Coprobacillaceae</taxon>
        <taxon>Longibaculum</taxon>
    </lineage>
</organism>
<dbReference type="Gene3D" id="3.40.140.10">
    <property type="entry name" value="Cytidine Deaminase, domain 2"/>
    <property type="match status" value="1"/>
</dbReference>
<dbReference type="GO" id="GO:0042802">
    <property type="term" value="F:identical protein binding"/>
    <property type="evidence" value="ECO:0007669"/>
    <property type="project" value="UniProtKB-ARBA"/>
</dbReference>
<accession>A0A4V2W569</accession>
<comment type="similarity">
    <text evidence="3 15">Belongs to the cytidine and deoxycytidylate deaminase family.</text>
</comment>
<evidence type="ECO:0000256" key="13">
    <source>
        <dbReference type="PIRSR" id="PIRSR606262-2"/>
    </source>
</evidence>
<comment type="catalytic activity">
    <reaction evidence="10 15">
        <text>2'-deoxycytidine + H2O + H(+) = 2'-deoxyuridine + NH4(+)</text>
        <dbReference type="Rhea" id="RHEA:13433"/>
        <dbReference type="ChEBI" id="CHEBI:15377"/>
        <dbReference type="ChEBI" id="CHEBI:15378"/>
        <dbReference type="ChEBI" id="CHEBI:15698"/>
        <dbReference type="ChEBI" id="CHEBI:16450"/>
        <dbReference type="ChEBI" id="CHEBI:28938"/>
        <dbReference type="EC" id="3.5.4.5"/>
    </reaction>
</comment>
<evidence type="ECO:0000256" key="9">
    <source>
        <dbReference type="ARBA" id="ARBA00032005"/>
    </source>
</evidence>
<dbReference type="AlphaFoldDB" id="A0A4V2W569"/>
<evidence type="ECO:0000313" key="18">
    <source>
        <dbReference type="Proteomes" id="UP000295515"/>
    </source>
</evidence>
<evidence type="ECO:0000256" key="15">
    <source>
        <dbReference type="RuleBase" id="RU364006"/>
    </source>
</evidence>
<dbReference type="SUPFAM" id="SSF53927">
    <property type="entry name" value="Cytidine deaminase-like"/>
    <property type="match status" value="1"/>
</dbReference>
<keyword evidence="7 15" id="KW-0378">Hydrolase</keyword>
<keyword evidence="8 14" id="KW-0862">Zinc</keyword>
<dbReference type="PANTHER" id="PTHR11644:SF2">
    <property type="entry name" value="CYTIDINE DEAMINASE"/>
    <property type="match status" value="1"/>
</dbReference>
<evidence type="ECO:0000256" key="11">
    <source>
        <dbReference type="ARBA" id="ARBA00049558"/>
    </source>
</evidence>
<evidence type="ECO:0000256" key="10">
    <source>
        <dbReference type="ARBA" id="ARBA00049252"/>
    </source>
</evidence>
<gene>
    <name evidence="17" type="ORF">EDD60_11115</name>
</gene>
<proteinExistence type="inferred from homology"/>
<feature type="binding site" evidence="13">
    <location>
        <begin position="42"/>
        <end position="48"/>
    </location>
    <ligand>
        <name>substrate</name>
    </ligand>
</feature>
<dbReference type="PROSITE" id="PS00903">
    <property type="entry name" value="CYT_DCMP_DEAMINASES_1"/>
    <property type="match status" value="1"/>
</dbReference>
<evidence type="ECO:0000256" key="3">
    <source>
        <dbReference type="ARBA" id="ARBA00006576"/>
    </source>
</evidence>
<dbReference type="GO" id="GO:0004126">
    <property type="term" value="F:cytidine deaminase activity"/>
    <property type="evidence" value="ECO:0007669"/>
    <property type="project" value="UniProtKB-UniRule"/>
</dbReference>
<feature type="binding site" evidence="14">
    <location>
        <position position="91"/>
    </location>
    <ligand>
        <name>Zn(2+)</name>
        <dbReference type="ChEBI" id="CHEBI:29105"/>
        <note>catalytic</note>
    </ligand>
</feature>
<evidence type="ECO:0000256" key="4">
    <source>
        <dbReference type="ARBA" id="ARBA00012783"/>
    </source>
</evidence>
<dbReference type="Pfam" id="PF00383">
    <property type="entry name" value="dCMP_cyt_deam_1"/>
    <property type="match status" value="1"/>
</dbReference>
<comment type="caution">
    <text evidence="17">The sequence shown here is derived from an EMBL/GenBank/DDBJ whole genome shotgun (WGS) entry which is preliminary data.</text>
</comment>
<evidence type="ECO:0000256" key="14">
    <source>
        <dbReference type="PIRSR" id="PIRSR606262-3"/>
    </source>
</evidence>
<dbReference type="CDD" id="cd01283">
    <property type="entry name" value="cytidine_deaminase"/>
    <property type="match status" value="1"/>
</dbReference>
<dbReference type="EC" id="3.5.4.5" evidence="4 15"/>
<sequence>MDYQKLVDEAFIASRNAYVPYSSFRVGACLLLKNGEMIHGTNIENAAYGSTMCAERNAVFQAYCKGYRKDDIEALAIVGDCTPLISPCGACRQVLAELLDPYTPIILGCKEYYEVTNMHELLPRAFTGESL</sequence>
<feature type="binding site" evidence="14">
    <location>
        <position position="53"/>
    </location>
    <ligand>
        <name>Zn(2+)</name>
        <dbReference type="ChEBI" id="CHEBI:29105"/>
        <note>catalytic</note>
    </ligand>
</feature>
<dbReference type="Proteomes" id="UP000295515">
    <property type="component" value="Unassembled WGS sequence"/>
</dbReference>
<dbReference type="PANTHER" id="PTHR11644">
    <property type="entry name" value="CYTIDINE DEAMINASE"/>
    <property type="match status" value="1"/>
</dbReference>
<keyword evidence="18" id="KW-1185">Reference proteome</keyword>
<evidence type="ECO:0000256" key="6">
    <source>
        <dbReference type="ARBA" id="ARBA00022723"/>
    </source>
</evidence>
<evidence type="ECO:0000256" key="2">
    <source>
        <dbReference type="ARBA" id="ARBA00003949"/>
    </source>
</evidence>
<dbReference type="RefSeq" id="WP_066449983.1">
    <property type="nucleotide sequence ID" value="NZ_DBGCPY010000015.1"/>
</dbReference>
<name>A0A4V2W569_9FIRM</name>
<dbReference type="PROSITE" id="PS51747">
    <property type="entry name" value="CYT_DCMP_DEAMINASES_2"/>
    <property type="match status" value="1"/>
</dbReference>
<evidence type="ECO:0000256" key="12">
    <source>
        <dbReference type="PIRSR" id="PIRSR606262-1"/>
    </source>
</evidence>
<evidence type="ECO:0000259" key="16">
    <source>
        <dbReference type="PROSITE" id="PS51747"/>
    </source>
</evidence>
<dbReference type="GO" id="GO:0055086">
    <property type="term" value="P:nucleobase-containing small molecule metabolic process"/>
    <property type="evidence" value="ECO:0007669"/>
    <property type="project" value="UniProtKB-ARBA"/>
</dbReference>
<protein>
    <recommendedName>
        <fullName evidence="5 15">Cytidine deaminase</fullName>
        <ecNumber evidence="4 15">3.5.4.5</ecNumber>
    </recommendedName>
    <alternativeName>
        <fullName evidence="9 15">Cytidine aminohydrolase</fullName>
    </alternativeName>
</protein>
<dbReference type="InterPro" id="IPR050202">
    <property type="entry name" value="Cyt/Deoxycyt_deaminase"/>
</dbReference>
<feature type="domain" description="CMP/dCMP-type deaminase" evidence="16">
    <location>
        <begin position="1"/>
        <end position="129"/>
    </location>
</feature>
<keyword evidence="6 14" id="KW-0479">Metal-binding</keyword>
<dbReference type="GeneID" id="98915487"/>
<dbReference type="NCBIfam" id="NF004064">
    <property type="entry name" value="PRK05578.1"/>
    <property type="match status" value="1"/>
</dbReference>
<feature type="binding site" evidence="14">
    <location>
        <position position="88"/>
    </location>
    <ligand>
        <name>Zn(2+)</name>
        <dbReference type="ChEBI" id="CHEBI:29105"/>
        <note>catalytic</note>
    </ligand>
</feature>
<dbReference type="NCBIfam" id="TIGR01354">
    <property type="entry name" value="cyt_deam_tetra"/>
    <property type="match status" value="1"/>
</dbReference>
<evidence type="ECO:0000256" key="1">
    <source>
        <dbReference type="ARBA" id="ARBA00001947"/>
    </source>
</evidence>
<comment type="cofactor">
    <cofactor evidence="1 14 15">
        <name>Zn(2+)</name>
        <dbReference type="ChEBI" id="CHEBI:29105"/>
    </cofactor>
</comment>
<feature type="active site" description="Proton donor" evidence="12">
    <location>
        <position position="55"/>
    </location>
</feature>
<dbReference type="InterPro" id="IPR016193">
    <property type="entry name" value="Cytidine_deaminase-like"/>
</dbReference>
<dbReference type="InterPro" id="IPR006262">
    <property type="entry name" value="Cyt_deam_tetra"/>
</dbReference>
<dbReference type="InterPro" id="IPR016192">
    <property type="entry name" value="APOBEC/CMP_deaminase_Zn-bd"/>
</dbReference>
<evidence type="ECO:0000256" key="7">
    <source>
        <dbReference type="ARBA" id="ARBA00022801"/>
    </source>
</evidence>
<comment type="function">
    <text evidence="2 15">This enzyme scavenges exogenous and endogenous cytidine and 2'-deoxycytidine for UMP synthesis.</text>
</comment>
<dbReference type="GO" id="GO:0008270">
    <property type="term" value="F:zinc ion binding"/>
    <property type="evidence" value="ECO:0007669"/>
    <property type="project" value="UniProtKB-UniRule"/>
</dbReference>
<evidence type="ECO:0000313" key="17">
    <source>
        <dbReference type="EMBL" id="TCV98609.1"/>
    </source>
</evidence>
<dbReference type="FunFam" id="3.40.140.10:FF:000008">
    <property type="entry name" value="Cytidine deaminase"/>
    <property type="match status" value="1"/>
</dbReference>
<evidence type="ECO:0000256" key="5">
    <source>
        <dbReference type="ARBA" id="ARBA00018266"/>
    </source>
</evidence>